<keyword evidence="8" id="KW-0067">ATP-binding</keyword>
<dbReference type="RefSeq" id="XP_053055628.1">
    <property type="nucleotide sequence ID" value="XM_053199653.1"/>
</dbReference>
<dbReference type="InterPro" id="IPR000764">
    <property type="entry name" value="Uridine_kinase-like"/>
</dbReference>
<dbReference type="InterPro" id="IPR006083">
    <property type="entry name" value="PRK/URK"/>
</dbReference>
<comment type="catalytic activity">
    <reaction evidence="7 8">
        <text>uridine + ATP = UMP + ADP + H(+)</text>
        <dbReference type="Rhea" id="RHEA:16825"/>
        <dbReference type="ChEBI" id="CHEBI:15378"/>
        <dbReference type="ChEBI" id="CHEBI:16704"/>
        <dbReference type="ChEBI" id="CHEBI:30616"/>
        <dbReference type="ChEBI" id="CHEBI:57865"/>
        <dbReference type="ChEBI" id="CHEBI:456216"/>
        <dbReference type="EC" id="2.7.1.48"/>
    </reaction>
</comment>
<dbReference type="CDD" id="cd02023">
    <property type="entry name" value="UMPK"/>
    <property type="match status" value="1"/>
</dbReference>
<evidence type="ECO:0000256" key="5">
    <source>
        <dbReference type="ARBA" id="ARBA00022777"/>
    </source>
</evidence>
<dbReference type="SUPFAM" id="SSF52540">
    <property type="entry name" value="P-loop containing nucleoside triphosphate hydrolases"/>
    <property type="match status" value="1"/>
</dbReference>
<dbReference type="NCBIfam" id="NF001097">
    <property type="entry name" value="PRK00129.1"/>
    <property type="match status" value="1"/>
</dbReference>
<evidence type="ECO:0000313" key="13">
    <source>
        <dbReference type="RefSeq" id="XP_053055628.1"/>
    </source>
</evidence>
<dbReference type="GeneID" id="106973717"/>
<feature type="region of interest" description="Disordered" evidence="9">
    <location>
        <begin position="1"/>
        <end position="86"/>
    </location>
</feature>
<dbReference type="InterPro" id="IPR027417">
    <property type="entry name" value="P-loop_NTPase"/>
</dbReference>
<dbReference type="Gene3D" id="3.40.50.300">
    <property type="entry name" value="P-loop containing nucleotide triphosphate hydrolases"/>
    <property type="match status" value="1"/>
</dbReference>
<evidence type="ECO:0000256" key="4">
    <source>
        <dbReference type="ARBA" id="ARBA00022741"/>
    </source>
</evidence>
<evidence type="ECO:0000256" key="9">
    <source>
        <dbReference type="SAM" id="MobiDB-lite"/>
    </source>
</evidence>
<feature type="domain" description="Phosphoribosyltransferase" evidence="11">
    <location>
        <begin position="328"/>
        <end position="531"/>
    </location>
</feature>
<evidence type="ECO:0000256" key="7">
    <source>
        <dbReference type="ARBA" id="ARBA00048909"/>
    </source>
</evidence>
<dbReference type="Proteomes" id="UP001652583">
    <property type="component" value="Chromosome A3"/>
</dbReference>
<name>A0ABM3N868_ACIJB</name>
<dbReference type="PRINTS" id="PR00988">
    <property type="entry name" value="URIDINKINASE"/>
</dbReference>
<dbReference type="Pfam" id="PF00485">
    <property type="entry name" value="PRK"/>
    <property type="match status" value="1"/>
</dbReference>
<evidence type="ECO:0000256" key="8">
    <source>
        <dbReference type="RuleBase" id="RU003825"/>
    </source>
</evidence>
<accession>A0ABM3N868</accession>
<evidence type="ECO:0000256" key="1">
    <source>
        <dbReference type="ARBA" id="ARBA00004690"/>
    </source>
</evidence>
<dbReference type="InterPro" id="IPR000836">
    <property type="entry name" value="PRTase_dom"/>
</dbReference>
<dbReference type="InterPro" id="IPR029057">
    <property type="entry name" value="PRTase-like"/>
</dbReference>
<dbReference type="CDD" id="cd06223">
    <property type="entry name" value="PRTases_typeI"/>
    <property type="match status" value="1"/>
</dbReference>
<feature type="domain" description="Phosphoribulokinase/uridine kinase" evidence="10">
    <location>
        <begin position="100"/>
        <end position="286"/>
    </location>
</feature>
<dbReference type="Gene3D" id="3.40.50.2020">
    <property type="match status" value="1"/>
</dbReference>
<dbReference type="EC" id="2.7.1.48" evidence="8"/>
<evidence type="ECO:0000256" key="3">
    <source>
        <dbReference type="ARBA" id="ARBA00022679"/>
    </source>
</evidence>
<evidence type="ECO:0000259" key="10">
    <source>
        <dbReference type="Pfam" id="PF00485"/>
    </source>
</evidence>
<comment type="similarity">
    <text evidence="2 8">Belongs to the uridine kinase family.</text>
</comment>
<dbReference type="Pfam" id="PF14681">
    <property type="entry name" value="UPRTase"/>
    <property type="match status" value="1"/>
</dbReference>
<keyword evidence="5 8" id="KW-0418">Kinase</keyword>
<protein>
    <recommendedName>
        <fullName evidence="8">Uridine-cytidine kinase</fullName>
        <ecNumber evidence="8">2.7.1.48</ecNumber>
    </recommendedName>
</protein>
<dbReference type="NCBIfam" id="TIGR00235">
    <property type="entry name" value="udk"/>
    <property type="match status" value="1"/>
</dbReference>
<sequence>MAAPPASVDAPRLPPPPAAAGDGPDRPAERSEASCEDRNAESLDRLLPAVGTRRSPRKRTTSQCKSEPPLLRTSKRTIYTAGRPPWYNEHGTQSKEAFAIGLGGGSASGKTTVARMIIEALDVPWVVLLSMDSFYKVLTTQQQEQAARNNFNFDHPDAFDFDLIVSTLKKLKQGKSVKVPVYDFTTHSRKKDWKTLYGANVIIFEGIMAFADKTLLELLDMKIFVDTDSDIRLVRRLRRDISERGRDIEGVIKQYNKFVKPAFDQYIQPTMRVADIVVPWGSGNTVAIDLIVQHMHSQLEERELSVRAALASAHQCHPLPQTLSVLESTPQVRGMHTIIRDKETSRDEFIFYSKRLMRLLIEHALSFLPFQDCVVQTPQGQDYAGKCYAGKQITGVSILRAGETMEPALRAVCKDVRIGTILIQTNQLTGEPELHYLRLPKDISDDHVILMDCTVSTGAAAMMAVRVLLDHDVPEDKIFLLSLLMAEMGVHSVAYAFPQVRILTTAVDKRVNDLFRIIPGIGNFGDRYFGTDAVPDGSDEEEWPPRATLSEPERA</sequence>
<comment type="pathway">
    <text evidence="1 8">Pyrimidine metabolism; UMP biosynthesis via salvage pathway; UMP from uridine: step 1/1.</text>
</comment>
<keyword evidence="12" id="KW-1185">Reference proteome</keyword>
<reference evidence="13" key="1">
    <citation type="submission" date="2025-08" db="UniProtKB">
        <authorList>
            <consortium name="RefSeq"/>
        </authorList>
    </citation>
    <scope>IDENTIFICATION</scope>
    <source>
        <tissue evidence="13">Blood</tissue>
    </source>
</reference>
<proteinExistence type="inferred from homology"/>
<keyword evidence="4 8" id="KW-0547">Nucleotide-binding</keyword>
<evidence type="ECO:0000259" key="11">
    <source>
        <dbReference type="Pfam" id="PF14681"/>
    </source>
</evidence>
<keyword evidence="3 8" id="KW-0808">Transferase</keyword>
<dbReference type="PANTHER" id="PTHR10285">
    <property type="entry name" value="URIDINE KINASE"/>
    <property type="match status" value="1"/>
</dbReference>
<feature type="region of interest" description="Disordered" evidence="9">
    <location>
        <begin position="534"/>
        <end position="555"/>
    </location>
</feature>
<feature type="compositionally biased region" description="Low complexity" evidence="9">
    <location>
        <begin position="1"/>
        <end position="11"/>
    </location>
</feature>
<gene>
    <name evidence="13" type="primary">UCKL1</name>
</gene>
<evidence type="ECO:0000256" key="6">
    <source>
        <dbReference type="ARBA" id="ARBA00047436"/>
    </source>
</evidence>
<comment type="catalytic activity">
    <reaction evidence="6 8">
        <text>cytidine + ATP = CMP + ADP + H(+)</text>
        <dbReference type="Rhea" id="RHEA:24674"/>
        <dbReference type="ChEBI" id="CHEBI:15378"/>
        <dbReference type="ChEBI" id="CHEBI:17562"/>
        <dbReference type="ChEBI" id="CHEBI:30616"/>
        <dbReference type="ChEBI" id="CHEBI:60377"/>
        <dbReference type="ChEBI" id="CHEBI:456216"/>
        <dbReference type="EC" id="2.7.1.48"/>
    </reaction>
</comment>
<organism evidence="12 13">
    <name type="scientific">Acinonyx jubatus</name>
    <name type="common">Cheetah</name>
    <dbReference type="NCBI Taxonomy" id="32536"/>
    <lineage>
        <taxon>Eukaryota</taxon>
        <taxon>Metazoa</taxon>
        <taxon>Chordata</taxon>
        <taxon>Craniata</taxon>
        <taxon>Vertebrata</taxon>
        <taxon>Euteleostomi</taxon>
        <taxon>Mammalia</taxon>
        <taxon>Eutheria</taxon>
        <taxon>Laurasiatheria</taxon>
        <taxon>Carnivora</taxon>
        <taxon>Feliformia</taxon>
        <taxon>Felidae</taxon>
        <taxon>Felinae</taxon>
        <taxon>Acinonyx</taxon>
    </lineage>
</organism>
<evidence type="ECO:0000313" key="12">
    <source>
        <dbReference type="Proteomes" id="UP001652583"/>
    </source>
</evidence>
<evidence type="ECO:0000256" key="2">
    <source>
        <dbReference type="ARBA" id="ARBA00005408"/>
    </source>
</evidence>
<comment type="pathway">
    <text evidence="8">Pyrimidine metabolism; CTP biosynthesis via salvage pathway; CTP from cytidine: step 1/3.</text>
</comment>
<dbReference type="NCBIfam" id="NF004018">
    <property type="entry name" value="PRK05480.1"/>
    <property type="match status" value="1"/>
</dbReference>
<feature type="compositionally biased region" description="Basic and acidic residues" evidence="9">
    <location>
        <begin position="23"/>
        <end position="44"/>
    </location>
</feature>
<dbReference type="SUPFAM" id="SSF53271">
    <property type="entry name" value="PRTase-like"/>
    <property type="match status" value="1"/>
</dbReference>